<keyword evidence="1" id="KW-0479">Metal-binding</keyword>
<dbReference type="GO" id="GO:0008967">
    <property type="term" value="F:phosphoglycolate phosphatase activity"/>
    <property type="evidence" value="ECO:0007669"/>
    <property type="project" value="TreeGrafter"/>
</dbReference>
<dbReference type="Pfam" id="PF13419">
    <property type="entry name" value="HAD_2"/>
    <property type="match status" value="1"/>
</dbReference>
<evidence type="ECO:0000256" key="1">
    <source>
        <dbReference type="ARBA" id="ARBA00022723"/>
    </source>
</evidence>
<sequence>MSSDQAPYSVLFDLDGTLLDTAPDLAFALNAVLASQGKSPLPFDLIRPVVSHGGNALISLGFNIEPEHPSFAALRQQFLSIYEKNLTARSTLFPGMEQLLAHLEQHDIPWGIVTNKPAWLTEPLMDELGMSQRAACIVSGDSAAQAKPHPAPLFYACQITGHDPAHCIYIGDHQRDIEAGNRAGMKTITALFGYIDEGETPEMWGADGMIEEPLGLLDYLDQWKNFTTE</sequence>
<dbReference type="SUPFAM" id="SSF56784">
    <property type="entry name" value="HAD-like"/>
    <property type="match status" value="1"/>
</dbReference>
<accession>A0A3B0ZT05</accession>
<keyword evidence="5" id="KW-0830">Ubiquinone</keyword>
<dbReference type="SFLD" id="SFLDG01129">
    <property type="entry name" value="C1.5:_HAD__Beta-PGM__Phosphata"/>
    <property type="match status" value="1"/>
</dbReference>
<proteinExistence type="predicted"/>
<dbReference type="InterPro" id="IPR050155">
    <property type="entry name" value="HAD-like_hydrolase_sf"/>
</dbReference>
<dbReference type="NCBIfam" id="TIGR01549">
    <property type="entry name" value="HAD-SF-IA-v1"/>
    <property type="match status" value="1"/>
</dbReference>
<dbReference type="NCBIfam" id="TIGR01509">
    <property type="entry name" value="HAD-SF-IA-v3"/>
    <property type="match status" value="1"/>
</dbReference>
<reference evidence="5" key="1">
    <citation type="submission" date="2018-06" db="EMBL/GenBank/DDBJ databases">
        <authorList>
            <person name="Zhirakovskaya E."/>
        </authorList>
    </citation>
    <scope>NUCLEOTIDE SEQUENCE</scope>
</reference>
<name>A0A3B0ZT05_9ZZZZ</name>
<dbReference type="GO" id="GO:0032259">
    <property type="term" value="P:methylation"/>
    <property type="evidence" value="ECO:0007669"/>
    <property type="project" value="UniProtKB-KW"/>
</dbReference>
<dbReference type="Gene3D" id="3.40.50.1000">
    <property type="entry name" value="HAD superfamily/HAD-like"/>
    <property type="match status" value="1"/>
</dbReference>
<gene>
    <name evidence="5" type="ORF">MNBD_GAMMA18-460</name>
</gene>
<evidence type="ECO:0000256" key="4">
    <source>
        <dbReference type="ARBA" id="ARBA00023277"/>
    </source>
</evidence>
<evidence type="ECO:0000256" key="3">
    <source>
        <dbReference type="ARBA" id="ARBA00022842"/>
    </source>
</evidence>
<protein>
    <submittedName>
        <fullName evidence="5">Similar to phosphoglycolate phosphatase, clustered with ubiquinone biosynthesis SAM-dependent O-methyltransferase</fullName>
    </submittedName>
</protein>
<keyword evidence="4" id="KW-0119">Carbohydrate metabolism</keyword>
<dbReference type="InterPro" id="IPR041492">
    <property type="entry name" value="HAD_2"/>
</dbReference>
<dbReference type="InterPro" id="IPR036412">
    <property type="entry name" value="HAD-like_sf"/>
</dbReference>
<dbReference type="GO" id="GO:0005829">
    <property type="term" value="C:cytosol"/>
    <property type="evidence" value="ECO:0007669"/>
    <property type="project" value="TreeGrafter"/>
</dbReference>
<keyword evidence="2" id="KW-0378">Hydrolase</keyword>
<organism evidence="5">
    <name type="scientific">hydrothermal vent metagenome</name>
    <dbReference type="NCBI Taxonomy" id="652676"/>
    <lineage>
        <taxon>unclassified sequences</taxon>
        <taxon>metagenomes</taxon>
        <taxon>ecological metagenomes</taxon>
    </lineage>
</organism>
<dbReference type="GO" id="GO:0008168">
    <property type="term" value="F:methyltransferase activity"/>
    <property type="evidence" value="ECO:0007669"/>
    <property type="project" value="UniProtKB-KW"/>
</dbReference>
<dbReference type="InterPro" id="IPR023214">
    <property type="entry name" value="HAD_sf"/>
</dbReference>
<keyword evidence="5" id="KW-0808">Transferase</keyword>
<evidence type="ECO:0000313" key="5">
    <source>
        <dbReference type="EMBL" id="VAW83766.1"/>
    </source>
</evidence>
<dbReference type="EMBL" id="UOFP01000002">
    <property type="protein sequence ID" value="VAW83766.1"/>
    <property type="molecule type" value="Genomic_DNA"/>
</dbReference>
<dbReference type="GO" id="GO:0006281">
    <property type="term" value="P:DNA repair"/>
    <property type="evidence" value="ECO:0007669"/>
    <property type="project" value="TreeGrafter"/>
</dbReference>
<keyword evidence="5" id="KW-0489">Methyltransferase</keyword>
<dbReference type="PANTHER" id="PTHR43434">
    <property type="entry name" value="PHOSPHOGLYCOLATE PHOSPHATASE"/>
    <property type="match status" value="1"/>
</dbReference>
<dbReference type="GO" id="GO:0046872">
    <property type="term" value="F:metal ion binding"/>
    <property type="evidence" value="ECO:0007669"/>
    <property type="project" value="UniProtKB-KW"/>
</dbReference>
<keyword evidence="3" id="KW-0460">Magnesium</keyword>
<dbReference type="InterPro" id="IPR006439">
    <property type="entry name" value="HAD-SF_hydro_IA"/>
</dbReference>
<dbReference type="FunFam" id="3.40.50.1000:FF:000022">
    <property type="entry name" value="Phosphoglycolate phosphatase"/>
    <property type="match status" value="1"/>
</dbReference>
<dbReference type="PANTHER" id="PTHR43434:SF23">
    <property type="entry name" value="PHOSPHOGLYCOLATE PHOSPHATASE"/>
    <property type="match status" value="1"/>
</dbReference>
<dbReference type="InterPro" id="IPR023198">
    <property type="entry name" value="PGP-like_dom2"/>
</dbReference>
<dbReference type="Gene3D" id="1.10.150.240">
    <property type="entry name" value="Putative phosphatase, domain 2"/>
    <property type="match status" value="1"/>
</dbReference>
<evidence type="ECO:0000256" key="2">
    <source>
        <dbReference type="ARBA" id="ARBA00022801"/>
    </source>
</evidence>
<dbReference type="AlphaFoldDB" id="A0A3B0ZT05"/>
<dbReference type="SFLD" id="SFLDS00003">
    <property type="entry name" value="Haloacid_Dehalogenase"/>
    <property type="match status" value="1"/>
</dbReference>